<dbReference type="PANTHER" id="PTHR40697:SF2">
    <property type="entry name" value="ATP-NAD KINASE-RELATED"/>
    <property type="match status" value="1"/>
</dbReference>
<dbReference type="SUPFAM" id="SSF111331">
    <property type="entry name" value="NAD kinase/diacylglycerol kinase-like"/>
    <property type="match status" value="1"/>
</dbReference>
<name>A0ABT9WU45_9BACI</name>
<dbReference type="Pfam" id="PF20143">
    <property type="entry name" value="NAD_kinase_C"/>
    <property type="match status" value="1"/>
</dbReference>
<protein>
    <submittedName>
        <fullName evidence="1">Polyphosphate/ATP-dependent NAD kinase</fullName>
    </submittedName>
</protein>
<dbReference type="InterPro" id="IPR002504">
    <property type="entry name" value="NADK"/>
</dbReference>
<dbReference type="InterPro" id="IPR016064">
    <property type="entry name" value="NAD/diacylglycerol_kinase_sf"/>
</dbReference>
<dbReference type="GO" id="GO:0016301">
    <property type="term" value="F:kinase activity"/>
    <property type="evidence" value="ECO:0007669"/>
    <property type="project" value="UniProtKB-KW"/>
</dbReference>
<dbReference type="Proteomes" id="UP001223586">
    <property type="component" value="Unassembled WGS sequence"/>
</dbReference>
<dbReference type="InterPro" id="IPR011386">
    <property type="entry name" value="Put_ATP-NAD_kin"/>
</dbReference>
<dbReference type="RefSeq" id="WP_307230263.1">
    <property type="nucleotide sequence ID" value="NZ_JAUSTT010000015.1"/>
</dbReference>
<evidence type="ECO:0000313" key="1">
    <source>
        <dbReference type="EMBL" id="MDQ0176815.1"/>
    </source>
</evidence>
<comment type="caution">
    <text evidence="1">The sequence shown here is derived from an EMBL/GenBank/DDBJ whole genome shotgun (WGS) entry which is preliminary data.</text>
</comment>
<dbReference type="InterPro" id="IPR039065">
    <property type="entry name" value="AcoX-like"/>
</dbReference>
<proteinExistence type="predicted"/>
<keyword evidence="1" id="KW-0418">Kinase</keyword>
<sequence>MKKLGFILNPIAGMGGKVGLKGSDGLEILKEAIKRGAIPESANKAKQALAQLRSIKDNFELWTAPHDMGETAALEMGFSPKIIPLSIEAGRTTPLDTMNAVKKMLEMKVDLLLFAGGDGTARNICKVNEDVIPVIGIPAGVKIHSAVYATNPANAGESARKFLTGNITKTTLGEVMDIDEEAFRSNRVTAKLYGYMRVPHDNQLIQTLKSSRAEGEENIVQNIASFIIQKMERDTIYLIGPGTTTAAILDALELPCTLLGIDAVCNRKLIGTDLTEKEILTLIDGKRAKIIVTIIGGQGYIFGRGNPQLSAQIIKKVKKENIMIVAPQSKLTGIGMRSLLIDSGESTVNEYLAGYYRVIVGFERFIMRKAQ</sequence>
<accession>A0ABT9WU45</accession>
<dbReference type="Pfam" id="PF01513">
    <property type="entry name" value="NAD_kinase"/>
    <property type="match status" value="1"/>
</dbReference>
<evidence type="ECO:0000313" key="2">
    <source>
        <dbReference type="Proteomes" id="UP001223586"/>
    </source>
</evidence>
<reference evidence="1 2" key="1">
    <citation type="submission" date="2023-07" db="EMBL/GenBank/DDBJ databases">
        <title>Genomic Encyclopedia of Type Strains, Phase IV (KMG-IV): sequencing the most valuable type-strain genomes for metagenomic binning, comparative biology and taxonomic classification.</title>
        <authorList>
            <person name="Goeker M."/>
        </authorList>
    </citation>
    <scope>NUCLEOTIDE SEQUENCE [LARGE SCALE GENOMIC DNA]</scope>
    <source>
        <strain evidence="1 2">DSM 23837</strain>
    </source>
</reference>
<organism evidence="1 2">
    <name type="scientific">Bacillus chungangensis</name>
    <dbReference type="NCBI Taxonomy" id="587633"/>
    <lineage>
        <taxon>Bacteria</taxon>
        <taxon>Bacillati</taxon>
        <taxon>Bacillota</taxon>
        <taxon>Bacilli</taxon>
        <taxon>Bacillales</taxon>
        <taxon>Bacillaceae</taxon>
        <taxon>Bacillus</taxon>
    </lineage>
</organism>
<keyword evidence="1" id="KW-0808">Transferase</keyword>
<gene>
    <name evidence="1" type="ORF">J2S08_002673</name>
</gene>
<dbReference type="EMBL" id="JAUSTT010000015">
    <property type="protein sequence ID" value="MDQ0176815.1"/>
    <property type="molecule type" value="Genomic_DNA"/>
</dbReference>
<dbReference type="PANTHER" id="PTHR40697">
    <property type="entry name" value="ACETOIN CATABOLISM PROTEIN X"/>
    <property type="match status" value="1"/>
</dbReference>
<keyword evidence="2" id="KW-1185">Reference proteome</keyword>
<dbReference type="PIRSF" id="PIRSF016907">
    <property type="entry name" value="Kin_ATP-NAD"/>
    <property type="match status" value="1"/>
</dbReference>
<dbReference type="Gene3D" id="3.40.50.2300">
    <property type="match status" value="2"/>
</dbReference>